<proteinExistence type="predicted"/>
<dbReference type="EMBL" id="AAMX01000011">
    <property type="protein sequence ID" value="EAQ31855.1"/>
    <property type="molecule type" value="Genomic_DNA"/>
</dbReference>
<reference evidence="1 2" key="1">
    <citation type="submission" date="2006-01" db="EMBL/GenBank/DDBJ databases">
        <authorList>
            <person name="Brettar I."/>
            <person name="Hofle M."/>
            <person name="Ferriera S."/>
            <person name="Johnson J."/>
            <person name="Kravitz S."/>
            <person name="Halpern A."/>
            <person name="Remington K."/>
            <person name="Beeson K."/>
            <person name="Tran B."/>
            <person name="Rogers Y.-H."/>
            <person name="Friedman R."/>
            <person name="Venter J.C."/>
        </authorList>
    </citation>
    <scope>NUCLEOTIDE SEQUENCE [LARGE SCALE GENOMIC DNA]</scope>
    <source>
        <strain evidence="1 2">OS145</strain>
    </source>
</reference>
<comment type="caution">
    <text evidence="1">The sequence shown here is derived from an EMBL/GenBank/DDBJ whole genome shotgun (WGS) entry which is preliminary data.</text>
</comment>
<keyword evidence="1" id="KW-0966">Cell projection</keyword>
<name>A0ABM9WLP1_9GAMM</name>
<gene>
    <name evidence="1" type="ORF">OS145_11132</name>
</gene>
<keyword evidence="1" id="KW-0282">Flagellum</keyword>
<organism evidence="1 2">
    <name type="scientific">Idiomarina baltica OS145</name>
    <dbReference type="NCBI Taxonomy" id="314276"/>
    <lineage>
        <taxon>Bacteria</taxon>
        <taxon>Pseudomonadati</taxon>
        <taxon>Pseudomonadota</taxon>
        <taxon>Gammaproteobacteria</taxon>
        <taxon>Alteromonadales</taxon>
        <taxon>Idiomarinaceae</taxon>
        <taxon>Idiomarina</taxon>
    </lineage>
</organism>
<accession>A0ABM9WLP1</accession>
<keyword evidence="1" id="KW-0969">Cilium</keyword>
<dbReference type="Proteomes" id="UP000016543">
    <property type="component" value="Unassembled WGS sequence"/>
</dbReference>
<sequence length="106" mass="11991">MEAMVMTLIMSIALASGLTTVQLTQMELAQLAQRQRALLALQRAQQSLMDIVNKDDLVRWHAKAAKIRVEKVWHSARQATFWLTHTELDGAIPVFIDLTSEDPAEY</sequence>
<evidence type="ECO:0000313" key="1">
    <source>
        <dbReference type="EMBL" id="EAQ31855.1"/>
    </source>
</evidence>
<protein>
    <submittedName>
        <fullName evidence="1">Flagellar biosynthesis protein</fullName>
    </submittedName>
</protein>
<keyword evidence="2" id="KW-1185">Reference proteome</keyword>
<evidence type="ECO:0000313" key="2">
    <source>
        <dbReference type="Proteomes" id="UP000016543"/>
    </source>
</evidence>